<evidence type="ECO:0000313" key="3">
    <source>
        <dbReference type="EMBL" id="SHH52723.1"/>
    </source>
</evidence>
<protein>
    <submittedName>
        <fullName evidence="3">Nucleotide-binding universal stress protein, UspA family</fullName>
    </submittedName>
</protein>
<evidence type="ECO:0000259" key="2">
    <source>
        <dbReference type="Pfam" id="PF00582"/>
    </source>
</evidence>
<dbReference type="InterPro" id="IPR006016">
    <property type="entry name" value="UspA"/>
</dbReference>
<accession>A0A1M5TQQ6</accession>
<gene>
    <name evidence="3" type="ORF">SAMN02745124_00845</name>
</gene>
<feature type="domain" description="UspA" evidence="2">
    <location>
        <begin position="5"/>
        <end position="140"/>
    </location>
</feature>
<dbReference type="Proteomes" id="UP000184139">
    <property type="component" value="Unassembled WGS sequence"/>
</dbReference>
<dbReference type="InterPro" id="IPR006015">
    <property type="entry name" value="Universal_stress_UspA"/>
</dbReference>
<dbReference type="SUPFAM" id="SSF52402">
    <property type="entry name" value="Adenine nucleotide alpha hydrolases-like"/>
    <property type="match status" value="1"/>
</dbReference>
<name>A0A1M5TQQ6_9BACT</name>
<dbReference type="PANTHER" id="PTHR46268:SF6">
    <property type="entry name" value="UNIVERSAL STRESS PROTEIN UP12"/>
    <property type="match status" value="1"/>
</dbReference>
<comment type="similarity">
    <text evidence="1">Belongs to the universal stress protein A family.</text>
</comment>
<dbReference type="AlphaFoldDB" id="A0A1M5TQQ6"/>
<reference evidence="3 4" key="1">
    <citation type="submission" date="2016-11" db="EMBL/GenBank/DDBJ databases">
        <authorList>
            <person name="Jaros S."/>
            <person name="Januszkiewicz K."/>
            <person name="Wedrychowicz H."/>
        </authorList>
    </citation>
    <scope>NUCLEOTIDE SEQUENCE [LARGE SCALE GENOMIC DNA]</scope>
    <source>
        <strain evidence="3 4">DSM 9705</strain>
    </source>
</reference>
<dbReference type="Pfam" id="PF00582">
    <property type="entry name" value="Usp"/>
    <property type="match status" value="1"/>
</dbReference>
<dbReference type="PRINTS" id="PR01438">
    <property type="entry name" value="UNVRSLSTRESS"/>
</dbReference>
<dbReference type="Gene3D" id="3.40.50.620">
    <property type="entry name" value="HUPs"/>
    <property type="match status" value="1"/>
</dbReference>
<dbReference type="EMBL" id="FQXS01000003">
    <property type="protein sequence ID" value="SHH52723.1"/>
    <property type="molecule type" value="Genomic_DNA"/>
</dbReference>
<sequence>MEETKIVAAIDGSDYSDLVLDKTIQYATLLNASVLLVYCHKKFPTLLGEPHRNEQIAEIISQAEELVEPYRERLDDVRITYECRLMEEPAAAMIVDIARVEECELIIMGSRGLGNLASLIIGSVTNQVLQSAPCSVLVVR</sequence>
<evidence type="ECO:0000256" key="1">
    <source>
        <dbReference type="ARBA" id="ARBA00008791"/>
    </source>
</evidence>
<keyword evidence="4" id="KW-1185">Reference proteome</keyword>
<evidence type="ECO:0000313" key="4">
    <source>
        <dbReference type="Proteomes" id="UP000184139"/>
    </source>
</evidence>
<dbReference type="PANTHER" id="PTHR46268">
    <property type="entry name" value="STRESS RESPONSE PROTEIN NHAX"/>
    <property type="match status" value="1"/>
</dbReference>
<organism evidence="3 4">
    <name type="scientific">Desulfofustis glycolicus DSM 9705</name>
    <dbReference type="NCBI Taxonomy" id="1121409"/>
    <lineage>
        <taxon>Bacteria</taxon>
        <taxon>Pseudomonadati</taxon>
        <taxon>Thermodesulfobacteriota</taxon>
        <taxon>Desulfobulbia</taxon>
        <taxon>Desulfobulbales</taxon>
        <taxon>Desulfocapsaceae</taxon>
        <taxon>Desulfofustis</taxon>
    </lineage>
</organism>
<dbReference type="InterPro" id="IPR014729">
    <property type="entry name" value="Rossmann-like_a/b/a_fold"/>
</dbReference>
<dbReference type="RefSeq" id="WP_073373573.1">
    <property type="nucleotide sequence ID" value="NZ_FQXS01000003.1"/>
</dbReference>
<dbReference type="OrthoDB" id="9788959at2"/>
<dbReference type="CDD" id="cd00293">
    <property type="entry name" value="USP-like"/>
    <property type="match status" value="1"/>
</dbReference>
<dbReference type="STRING" id="1121409.SAMN02745124_00845"/>
<proteinExistence type="inferred from homology"/>